<reference evidence="8" key="1">
    <citation type="submission" date="2025-08" db="UniProtKB">
        <authorList>
            <consortium name="RefSeq"/>
        </authorList>
    </citation>
    <scope>IDENTIFICATION</scope>
    <source>
        <tissue evidence="8">Thorax and Abdomen</tissue>
    </source>
</reference>
<dbReference type="SMART" id="SM00980">
    <property type="entry name" value="THAP"/>
    <property type="match status" value="1"/>
</dbReference>
<keyword evidence="1" id="KW-0479">Metal-binding</keyword>
<dbReference type="AlphaFoldDB" id="A0A6J0C803"/>
<keyword evidence="7" id="KW-1185">Reference proteome</keyword>
<dbReference type="InterPro" id="IPR038441">
    <property type="entry name" value="THAP_Znf_sf"/>
</dbReference>
<name>A0A6J0C803_NEOLC</name>
<feature type="domain" description="THAP-type" evidence="6">
    <location>
        <begin position="16"/>
        <end position="116"/>
    </location>
</feature>
<evidence type="ECO:0000259" key="6">
    <source>
        <dbReference type="PROSITE" id="PS50950"/>
    </source>
</evidence>
<evidence type="ECO:0000256" key="3">
    <source>
        <dbReference type="ARBA" id="ARBA00022833"/>
    </source>
</evidence>
<evidence type="ECO:0000256" key="1">
    <source>
        <dbReference type="ARBA" id="ARBA00022723"/>
    </source>
</evidence>
<dbReference type="GeneID" id="107226435"/>
<evidence type="ECO:0000313" key="8">
    <source>
        <dbReference type="RefSeq" id="XP_015522733.1"/>
    </source>
</evidence>
<protein>
    <submittedName>
        <fullName evidence="8">Uncharacterized protein LOC107226435 isoform X2</fullName>
    </submittedName>
</protein>
<dbReference type="OrthoDB" id="6598185at2759"/>
<dbReference type="GO" id="GO:0003677">
    <property type="term" value="F:DNA binding"/>
    <property type="evidence" value="ECO:0007669"/>
    <property type="project" value="UniProtKB-UniRule"/>
</dbReference>
<dbReference type="RefSeq" id="XP_015522733.1">
    <property type="nucleotide sequence ID" value="XM_015667247.2"/>
</dbReference>
<evidence type="ECO:0000256" key="5">
    <source>
        <dbReference type="PROSITE-ProRule" id="PRU00309"/>
    </source>
</evidence>
<evidence type="ECO:0000256" key="2">
    <source>
        <dbReference type="ARBA" id="ARBA00022771"/>
    </source>
</evidence>
<keyword evidence="4 5" id="KW-0238">DNA-binding</keyword>
<proteinExistence type="predicted"/>
<dbReference type="Pfam" id="PF05485">
    <property type="entry name" value="THAP"/>
    <property type="match status" value="1"/>
</dbReference>
<keyword evidence="3" id="KW-0862">Zinc</keyword>
<sequence length="215" mass="25351">MNKDANEVGMRFPLRITKSNVTCSVRGCRTKASVHGTVRLHLFPKPNETFVDFPNEFGILEKTDRRRAWEKILKMEREASSWMRVCSLHFVKNDYCFQSVHSQRRHLKKTAVPSCNLQGSFLTGSRRGRKRNMKCKVDEEWLPKRMCRMQTEEQPKLVRIKEEPVDEDEGEQIDMEESLAVKTELLEPKVELDEPRYERCSFGYTDRNLETIYSK</sequence>
<keyword evidence="2 5" id="KW-0863">Zinc-finger</keyword>
<dbReference type="Gene3D" id="6.20.210.20">
    <property type="entry name" value="THAP domain"/>
    <property type="match status" value="1"/>
</dbReference>
<evidence type="ECO:0000256" key="4">
    <source>
        <dbReference type="ARBA" id="ARBA00023125"/>
    </source>
</evidence>
<dbReference type="SUPFAM" id="SSF57716">
    <property type="entry name" value="Glucocorticoid receptor-like (DNA-binding domain)"/>
    <property type="match status" value="1"/>
</dbReference>
<organism evidence="8">
    <name type="scientific">Neodiprion lecontei</name>
    <name type="common">Redheaded pine sawfly</name>
    <dbReference type="NCBI Taxonomy" id="441921"/>
    <lineage>
        <taxon>Eukaryota</taxon>
        <taxon>Metazoa</taxon>
        <taxon>Ecdysozoa</taxon>
        <taxon>Arthropoda</taxon>
        <taxon>Hexapoda</taxon>
        <taxon>Insecta</taxon>
        <taxon>Pterygota</taxon>
        <taxon>Neoptera</taxon>
        <taxon>Endopterygota</taxon>
        <taxon>Hymenoptera</taxon>
        <taxon>Tenthredinoidea</taxon>
        <taxon>Diprionidae</taxon>
        <taxon>Diprioninae</taxon>
        <taxon>Neodiprion</taxon>
    </lineage>
</organism>
<dbReference type="SMART" id="SM00692">
    <property type="entry name" value="DM3"/>
    <property type="match status" value="1"/>
</dbReference>
<gene>
    <name evidence="8" type="primary">LOC107226435</name>
</gene>
<accession>A0A6J0C803</accession>
<dbReference type="GO" id="GO:0008270">
    <property type="term" value="F:zinc ion binding"/>
    <property type="evidence" value="ECO:0007669"/>
    <property type="project" value="UniProtKB-KW"/>
</dbReference>
<dbReference type="Proteomes" id="UP000829291">
    <property type="component" value="Chromosome 2"/>
</dbReference>
<dbReference type="InterPro" id="IPR006612">
    <property type="entry name" value="THAP_Znf"/>
</dbReference>
<dbReference type="PROSITE" id="PS50950">
    <property type="entry name" value="ZF_THAP"/>
    <property type="match status" value="1"/>
</dbReference>
<evidence type="ECO:0000313" key="7">
    <source>
        <dbReference type="Proteomes" id="UP000829291"/>
    </source>
</evidence>